<dbReference type="SUPFAM" id="SSF56436">
    <property type="entry name" value="C-type lectin-like"/>
    <property type="match status" value="3"/>
</dbReference>
<dbReference type="Gene3D" id="3.10.100.10">
    <property type="entry name" value="Mannose-Binding Protein A, subunit A"/>
    <property type="match status" value="3"/>
</dbReference>
<dbReference type="PANTHER" id="PTHR45784:SF3">
    <property type="entry name" value="C-TYPE LECTIN DOMAIN FAMILY 4 MEMBER K-LIKE-RELATED"/>
    <property type="match status" value="1"/>
</dbReference>
<keyword evidence="1" id="KW-0732">Signal</keyword>
<dbReference type="EMBL" id="JAAVVJ010000011">
    <property type="protein sequence ID" value="KAF7212581.1"/>
    <property type="molecule type" value="Genomic_DNA"/>
</dbReference>
<dbReference type="InterPro" id="IPR016187">
    <property type="entry name" value="CTDL_fold"/>
</dbReference>
<protein>
    <submittedName>
        <fullName evidence="3">LOC107381851-like protein</fullName>
    </submittedName>
</protein>
<name>A0A9D2Y1S0_NOTFU</name>
<dbReference type="Proteomes" id="UP000822369">
    <property type="component" value="Chromosome 11"/>
</dbReference>
<dbReference type="AlphaFoldDB" id="A0A9D2Y1S0"/>
<dbReference type="PANTHER" id="PTHR45784">
    <property type="entry name" value="C-TYPE LECTIN DOMAIN FAMILY 20 MEMBER A-RELATED"/>
    <property type="match status" value="1"/>
</dbReference>
<dbReference type="OMA" id="DWGKNEP"/>
<feature type="domain" description="C-type lectin" evidence="2">
    <location>
        <begin position="26"/>
        <end position="118"/>
    </location>
</feature>
<reference evidence="3" key="1">
    <citation type="submission" date="2020-03" db="EMBL/GenBank/DDBJ databases">
        <title>Intra-Species Differences in Population Size shape Life History and Genome Evolution.</title>
        <authorList>
            <person name="Willemsen D."/>
            <person name="Cui R."/>
            <person name="Valenzano D.R."/>
        </authorList>
    </citation>
    <scope>NUCLEOTIDE SEQUENCE</scope>
    <source>
        <strain evidence="3">GRZ</strain>
        <tissue evidence="3">Whole</tissue>
    </source>
</reference>
<feature type="domain" description="C-type lectin" evidence="2">
    <location>
        <begin position="120"/>
        <end position="226"/>
    </location>
</feature>
<dbReference type="InterPro" id="IPR001304">
    <property type="entry name" value="C-type_lectin-like"/>
</dbReference>
<dbReference type="InterPro" id="IPR016186">
    <property type="entry name" value="C-type_lectin-like/link_sf"/>
</dbReference>
<feature type="chain" id="PRO_5038932069" evidence="1">
    <location>
        <begin position="18"/>
        <end position="346"/>
    </location>
</feature>
<dbReference type="Pfam" id="PF00059">
    <property type="entry name" value="Lectin_C"/>
    <property type="match status" value="2"/>
</dbReference>
<evidence type="ECO:0000313" key="4">
    <source>
        <dbReference type="Proteomes" id="UP000822369"/>
    </source>
</evidence>
<proteinExistence type="predicted"/>
<dbReference type="KEGG" id="nfu:107381851"/>
<feature type="domain" description="C-type lectin" evidence="2">
    <location>
        <begin position="231"/>
        <end position="344"/>
    </location>
</feature>
<dbReference type="SMART" id="SM00034">
    <property type="entry name" value="CLECT"/>
    <property type="match status" value="3"/>
</dbReference>
<comment type="caution">
    <text evidence="3">The sequence shown here is derived from an EMBL/GenBank/DDBJ whole genome shotgun (WGS) entry which is preliminary data.</text>
</comment>
<sequence length="346" mass="38576">MKSSIFGLLFFSNIASGLTSVVSRDYKMFRSGATWNDAQTFCKQQFTGLATIYKQSNLTILNPLWYFAWIDPRGGVDSALWLGGTTAIIDITNCAAVQYVDSKVCTQPCEMKLFFICQSIDATVYKFIPDAMTWNQAQAYCINQGKGQLVKLGTNNVNEAVKEQNFPIWTGLQRNGNSWSYISGYSPYTPWAYGEPSANGNCASINAVTMDLASQDCGISLPFICITENVFLVKENKSWEEALQYCRGLTSSTNSSLRFDLLSVEPGEEQDYVMNKVLEASSKEAWTGLHFLAGEWLWVNGARVLYSDLPVCPLPTQHCGVLSINYPGTVVAKDCVERKNFFCYSY</sequence>
<organism evidence="3 4">
    <name type="scientific">Nothobranchius furzeri</name>
    <name type="common">Turquoise killifish</name>
    <dbReference type="NCBI Taxonomy" id="105023"/>
    <lineage>
        <taxon>Eukaryota</taxon>
        <taxon>Metazoa</taxon>
        <taxon>Chordata</taxon>
        <taxon>Craniata</taxon>
        <taxon>Vertebrata</taxon>
        <taxon>Euteleostomi</taxon>
        <taxon>Actinopterygii</taxon>
        <taxon>Neopterygii</taxon>
        <taxon>Teleostei</taxon>
        <taxon>Neoteleostei</taxon>
        <taxon>Acanthomorphata</taxon>
        <taxon>Ovalentaria</taxon>
        <taxon>Atherinomorphae</taxon>
        <taxon>Cyprinodontiformes</taxon>
        <taxon>Nothobranchiidae</taxon>
        <taxon>Nothobranchius</taxon>
    </lineage>
</organism>
<feature type="signal peptide" evidence="1">
    <location>
        <begin position="1"/>
        <end position="17"/>
    </location>
</feature>
<evidence type="ECO:0000313" key="3">
    <source>
        <dbReference type="EMBL" id="KAF7212581.1"/>
    </source>
</evidence>
<accession>A0A9D2Y1S0</accession>
<dbReference type="PROSITE" id="PS50041">
    <property type="entry name" value="C_TYPE_LECTIN_2"/>
    <property type="match status" value="3"/>
</dbReference>
<gene>
    <name evidence="3" type="ORF">G4P62_007491</name>
</gene>
<evidence type="ECO:0000256" key="1">
    <source>
        <dbReference type="SAM" id="SignalP"/>
    </source>
</evidence>
<evidence type="ECO:0000259" key="2">
    <source>
        <dbReference type="PROSITE" id="PS50041"/>
    </source>
</evidence>
<dbReference type="CDD" id="cd00037">
    <property type="entry name" value="CLECT"/>
    <property type="match status" value="3"/>
</dbReference>